<evidence type="ECO:0000313" key="2">
    <source>
        <dbReference type="EMBL" id="KAG5853723.1"/>
    </source>
</evidence>
<accession>A0A9D3S3U5</accession>
<dbReference type="AlphaFoldDB" id="A0A9D3S3U5"/>
<name>A0A9D3S3U5_ANGAN</name>
<feature type="compositionally biased region" description="Low complexity" evidence="1">
    <location>
        <begin position="59"/>
        <end position="79"/>
    </location>
</feature>
<dbReference type="Proteomes" id="UP001044222">
    <property type="component" value="Unassembled WGS sequence"/>
</dbReference>
<comment type="caution">
    <text evidence="2">The sequence shown here is derived from an EMBL/GenBank/DDBJ whole genome shotgun (WGS) entry which is preliminary data.</text>
</comment>
<feature type="compositionally biased region" description="Polar residues" evidence="1">
    <location>
        <begin position="49"/>
        <end position="58"/>
    </location>
</feature>
<organism evidence="2 3">
    <name type="scientific">Anguilla anguilla</name>
    <name type="common">European freshwater eel</name>
    <name type="synonym">Muraena anguilla</name>
    <dbReference type="NCBI Taxonomy" id="7936"/>
    <lineage>
        <taxon>Eukaryota</taxon>
        <taxon>Metazoa</taxon>
        <taxon>Chordata</taxon>
        <taxon>Craniata</taxon>
        <taxon>Vertebrata</taxon>
        <taxon>Euteleostomi</taxon>
        <taxon>Actinopterygii</taxon>
        <taxon>Neopterygii</taxon>
        <taxon>Teleostei</taxon>
        <taxon>Anguilliformes</taxon>
        <taxon>Anguillidae</taxon>
        <taxon>Anguilla</taxon>
    </lineage>
</organism>
<proteinExistence type="predicted"/>
<dbReference type="EMBL" id="JAFIRN010000002">
    <property type="protein sequence ID" value="KAG5853723.1"/>
    <property type="molecule type" value="Genomic_DNA"/>
</dbReference>
<sequence>MRVRGSLSVEGPSSSLFRSQRLIGRLRAHHAHTLPEWPCGTALLGGSMTSLESSHSGFSQLSAATTSPSQSQSSSMISR</sequence>
<evidence type="ECO:0000256" key="1">
    <source>
        <dbReference type="SAM" id="MobiDB-lite"/>
    </source>
</evidence>
<evidence type="ECO:0000313" key="3">
    <source>
        <dbReference type="Proteomes" id="UP001044222"/>
    </source>
</evidence>
<gene>
    <name evidence="2" type="ORF">ANANG_G00029170</name>
</gene>
<reference evidence="2" key="1">
    <citation type="submission" date="2021-01" db="EMBL/GenBank/DDBJ databases">
        <title>A chromosome-scale assembly of European eel, Anguilla anguilla.</title>
        <authorList>
            <person name="Henkel C."/>
            <person name="Jong-Raadsen S.A."/>
            <person name="Dufour S."/>
            <person name="Weltzien F.-A."/>
            <person name="Palstra A.P."/>
            <person name="Pelster B."/>
            <person name="Spaink H.P."/>
            <person name="Van Den Thillart G.E."/>
            <person name="Jansen H."/>
            <person name="Zahm M."/>
            <person name="Klopp C."/>
            <person name="Cedric C."/>
            <person name="Louis A."/>
            <person name="Berthelot C."/>
            <person name="Parey E."/>
            <person name="Roest Crollius H."/>
            <person name="Montfort J."/>
            <person name="Robinson-Rechavi M."/>
            <person name="Bucao C."/>
            <person name="Bouchez O."/>
            <person name="Gislard M."/>
            <person name="Lluch J."/>
            <person name="Milhes M."/>
            <person name="Lampietro C."/>
            <person name="Lopez Roques C."/>
            <person name="Donnadieu C."/>
            <person name="Braasch I."/>
            <person name="Desvignes T."/>
            <person name="Postlethwait J."/>
            <person name="Bobe J."/>
            <person name="Guiguen Y."/>
            <person name="Dirks R."/>
        </authorList>
    </citation>
    <scope>NUCLEOTIDE SEQUENCE</scope>
    <source>
        <strain evidence="2">Tag_6206</strain>
        <tissue evidence="2">Liver</tissue>
    </source>
</reference>
<keyword evidence="3" id="KW-1185">Reference proteome</keyword>
<protein>
    <submittedName>
        <fullName evidence="2">Uncharacterized protein</fullName>
    </submittedName>
</protein>
<feature type="region of interest" description="Disordered" evidence="1">
    <location>
        <begin position="49"/>
        <end position="79"/>
    </location>
</feature>